<dbReference type="Proteomes" id="UP001229421">
    <property type="component" value="Unassembled WGS sequence"/>
</dbReference>
<dbReference type="GO" id="GO:0008093">
    <property type="term" value="F:cytoskeletal anchor activity"/>
    <property type="evidence" value="ECO:0007669"/>
    <property type="project" value="TreeGrafter"/>
</dbReference>
<gene>
    <name evidence="2" type="ORF">QVD17_19076</name>
</gene>
<dbReference type="GO" id="GO:0005884">
    <property type="term" value="C:actin filament"/>
    <property type="evidence" value="ECO:0007669"/>
    <property type="project" value="TreeGrafter"/>
</dbReference>
<dbReference type="GO" id="GO:0051015">
    <property type="term" value="F:actin filament binding"/>
    <property type="evidence" value="ECO:0007669"/>
    <property type="project" value="TreeGrafter"/>
</dbReference>
<organism evidence="2 3">
    <name type="scientific">Tagetes erecta</name>
    <name type="common">African marigold</name>
    <dbReference type="NCBI Taxonomy" id="13708"/>
    <lineage>
        <taxon>Eukaryota</taxon>
        <taxon>Viridiplantae</taxon>
        <taxon>Streptophyta</taxon>
        <taxon>Embryophyta</taxon>
        <taxon>Tracheophyta</taxon>
        <taxon>Spermatophyta</taxon>
        <taxon>Magnoliopsida</taxon>
        <taxon>eudicotyledons</taxon>
        <taxon>Gunneridae</taxon>
        <taxon>Pentapetalae</taxon>
        <taxon>asterids</taxon>
        <taxon>campanulids</taxon>
        <taxon>Asterales</taxon>
        <taxon>Asteraceae</taxon>
        <taxon>Asteroideae</taxon>
        <taxon>Heliantheae alliance</taxon>
        <taxon>Tageteae</taxon>
        <taxon>Tagetes</taxon>
    </lineage>
</organism>
<evidence type="ECO:0000313" key="2">
    <source>
        <dbReference type="EMBL" id="KAK1423768.1"/>
    </source>
</evidence>
<evidence type="ECO:0000313" key="3">
    <source>
        <dbReference type="Proteomes" id="UP001229421"/>
    </source>
</evidence>
<sequence>MGVDDSPSFRDLDDFFLQSQARIWLGEVLHTRFDEQISICDLLADGELLFEVSKALWNMLLIKYIELKSNRSCMFVPVDTRKSSGRYRPYSNVDSFLKVCKVMGLSGVDLFSPSDVVEKKDTRKVCVCIRSLSTKARAKQLNVPDFDIVTNTVPMPTDVVRCIRSSLELSSMSTVKEFCTYRKTRKQEDESYLEEEKNHFSDHSFMDFLYLESGESPDTVDKYALTQSIRYTDTTNRQIDKFAHKPGGDVFPYVNSEKHISVSDMISFRVLTSAPFNDSSCHSCSATESHSSDTTPDSSICRKLPNDVKTYPISRVLHFDFDAPNDVTTLQSSTYDKVQLSAHSWWDDTKPCCSEDQDDVTDNMQEDEACKGSNDKLADPKSIHLFNETRDCRAEDTSNAAHKEHDERTNSYMAPLLKTVAKGTALIGILFLLRLRNERGRKTFGKSTKFYWKSVDISDYLRTE</sequence>
<dbReference type="InterPro" id="IPR036872">
    <property type="entry name" value="CH_dom_sf"/>
</dbReference>
<dbReference type="AlphaFoldDB" id="A0AAD8NW80"/>
<feature type="domain" description="Calponin-homology (CH)" evidence="1">
    <location>
        <begin position="15"/>
        <end position="137"/>
    </location>
</feature>
<keyword evidence="3" id="KW-1185">Reference proteome</keyword>
<dbReference type="InterPro" id="IPR001715">
    <property type="entry name" value="CH_dom"/>
</dbReference>
<name>A0AAD8NW80_TARER</name>
<evidence type="ECO:0000259" key="1">
    <source>
        <dbReference type="PROSITE" id="PS50021"/>
    </source>
</evidence>
<dbReference type="PROSITE" id="PS50021">
    <property type="entry name" value="CH"/>
    <property type="match status" value="1"/>
</dbReference>
<dbReference type="SUPFAM" id="SSF47576">
    <property type="entry name" value="Calponin-homology domain, CH-domain"/>
    <property type="match status" value="1"/>
</dbReference>
<dbReference type="PANTHER" id="PTHR46756">
    <property type="entry name" value="TRANSGELIN"/>
    <property type="match status" value="1"/>
</dbReference>
<accession>A0AAD8NW80</accession>
<proteinExistence type="predicted"/>
<dbReference type="CDD" id="cd00014">
    <property type="entry name" value="CH_SF"/>
    <property type="match status" value="1"/>
</dbReference>
<protein>
    <recommendedName>
        <fullName evidence="1">Calponin-homology (CH) domain-containing protein</fullName>
    </recommendedName>
</protein>
<dbReference type="EMBL" id="JAUHHV010000005">
    <property type="protein sequence ID" value="KAK1423768.1"/>
    <property type="molecule type" value="Genomic_DNA"/>
</dbReference>
<dbReference type="GO" id="GO:0051764">
    <property type="term" value="P:actin crosslink formation"/>
    <property type="evidence" value="ECO:0007669"/>
    <property type="project" value="TreeGrafter"/>
</dbReference>
<comment type="caution">
    <text evidence="2">The sequence shown here is derived from an EMBL/GenBank/DDBJ whole genome shotgun (WGS) entry which is preliminary data.</text>
</comment>
<dbReference type="Gene3D" id="1.10.418.10">
    <property type="entry name" value="Calponin-like domain"/>
    <property type="match status" value="1"/>
</dbReference>
<reference evidence="2" key="1">
    <citation type="journal article" date="2023" name="bioRxiv">
        <title>Improved chromosome-level genome assembly for marigold (Tagetes erecta).</title>
        <authorList>
            <person name="Jiang F."/>
            <person name="Yuan L."/>
            <person name="Wang S."/>
            <person name="Wang H."/>
            <person name="Xu D."/>
            <person name="Wang A."/>
            <person name="Fan W."/>
        </authorList>
    </citation>
    <scope>NUCLEOTIDE SEQUENCE</scope>
    <source>
        <strain evidence="2">WSJ</strain>
        <tissue evidence="2">Leaf</tissue>
    </source>
</reference>
<dbReference type="PANTHER" id="PTHR46756:SF18">
    <property type="entry name" value="GAS2-LIKE PROTEIN PICKLED EGGS"/>
    <property type="match status" value="1"/>
</dbReference>